<dbReference type="Proteomes" id="UP000186922">
    <property type="component" value="Unassembled WGS sequence"/>
</dbReference>
<dbReference type="EMBL" id="BDGG01000004">
    <property type="protein sequence ID" value="GAU97680.1"/>
    <property type="molecule type" value="Genomic_DNA"/>
</dbReference>
<evidence type="ECO:0000313" key="3">
    <source>
        <dbReference type="Proteomes" id="UP000186922"/>
    </source>
</evidence>
<proteinExistence type="predicted"/>
<evidence type="ECO:0000256" key="1">
    <source>
        <dbReference type="SAM" id="MobiDB-lite"/>
    </source>
</evidence>
<protein>
    <submittedName>
        <fullName evidence="2">Uncharacterized protein</fullName>
    </submittedName>
</protein>
<feature type="region of interest" description="Disordered" evidence="1">
    <location>
        <begin position="1"/>
        <end position="21"/>
    </location>
</feature>
<comment type="caution">
    <text evidence="2">The sequence shown here is derived from an EMBL/GenBank/DDBJ whole genome shotgun (WGS) entry which is preliminary data.</text>
</comment>
<sequence length="104" mass="11651">MIPSEPKSKTTCLSPPSNHGLATSSLRTRLSATANYHPSKTSRTLLVRIRPAVLHPRYFPTRRPSVKPAAHRCHLPTRRNAFGDLGSFFCLAYTAEFPVINIFF</sequence>
<reference evidence="2 3" key="1">
    <citation type="journal article" date="2016" name="Nat. Commun.">
        <title>Extremotolerant tardigrade genome and improved radiotolerance of human cultured cells by tardigrade-unique protein.</title>
        <authorList>
            <person name="Hashimoto T."/>
            <person name="Horikawa D.D."/>
            <person name="Saito Y."/>
            <person name="Kuwahara H."/>
            <person name="Kozuka-Hata H."/>
            <person name="Shin-I T."/>
            <person name="Minakuchi Y."/>
            <person name="Ohishi K."/>
            <person name="Motoyama A."/>
            <person name="Aizu T."/>
            <person name="Enomoto A."/>
            <person name="Kondo K."/>
            <person name="Tanaka S."/>
            <person name="Hara Y."/>
            <person name="Koshikawa S."/>
            <person name="Sagara H."/>
            <person name="Miura T."/>
            <person name="Yokobori S."/>
            <person name="Miyagawa K."/>
            <person name="Suzuki Y."/>
            <person name="Kubo T."/>
            <person name="Oyama M."/>
            <person name="Kohara Y."/>
            <person name="Fujiyama A."/>
            <person name="Arakawa K."/>
            <person name="Katayama T."/>
            <person name="Toyoda A."/>
            <person name="Kunieda T."/>
        </authorList>
    </citation>
    <scope>NUCLEOTIDE SEQUENCE [LARGE SCALE GENOMIC DNA]</scope>
    <source>
        <strain evidence="2 3">YOKOZUNA-1</strain>
    </source>
</reference>
<dbReference type="AlphaFoldDB" id="A0A1D1V9T0"/>
<feature type="compositionally biased region" description="Polar residues" evidence="1">
    <location>
        <begin position="9"/>
        <end position="21"/>
    </location>
</feature>
<gene>
    <name evidence="2" type="primary">RvY_08934</name>
    <name evidence="2" type="synonym">RvY_08934.2</name>
    <name evidence="2" type="ORF">RvY_08934-2</name>
</gene>
<name>A0A1D1V9T0_RAMVA</name>
<accession>A0A1D1V9T0</accession>
<evidence type="ECO:0000313" key="2">
    <source>
        <dbReference type="EMBL" id="GAU97680.1"/>
    </source>
</evidence>
<keyword evidence="3" id="KW-1185">Reference proteome</keyword>
<organism evidence="2 3">
    <name type="scientific">Ramazzottius varieornatus</name>
    <name type="common">Water bear</name>
    <name type="synonym">Tardigrade</name>
    <dbReference type="NCBI Taxonomy" id="947166"/>
    <lineage>
        <taxon>Eukaryota</taxon>
        <taxon>Metazoa</taxon>
        <taxon>Ecdysozoa</taxon>
        <taxon>Tardigrada</taxon>
        <taxon>Eutardigrada</taxon>
        <taxon>Parachela</taxon>
        <taxon>Hypsibioidea</taxon>
        <taxon>Ramazzottiidae</taxon>
        <taxon>Ramazzottius</taxon>
    </lineage>
</organism>